<evidence type="ECO:0000313" key="2">
    <source>
        <dbReference type="Proteomes" id="UP000594195"/>
    </source>
</evidence>
<dbReference type="Proteomes" id="UP000594195">
    <property type="component" value="Chromosome"/>
</dbReference>
<name>A0A7M2Y9T7_9FLAO</name>
<protein>
    <submittedName>
        <fullName evidence="1">Uncharacterized protein</fullName>
    </submittedName>
</protein>
<dbReference type="AlphaFoldDB" id="A0A7M2Y9T7"/>
<proteinExistence type="predicted"/>
<gene>
    <name evidence="1" type="ORF">Q73A0000_11060</name>
</gene>
<organism evidence="1 2">
    <name type="scientific">Kaistella flava</name>
    <name type="common">ex Peng et al. 2021</name>
    <dbReference type="NCBI Taxonomy" id="2038776"/>
    <lineage>
        <taxon>Bacteria</taxon>
        <taxon>Pseudomonadati</taxon>
        <taxon>Bacteroidota</taxon>
        <taxon>Flavobacteriia</taxon>
        <taxon>Flavobacteriales</taxon>
        <taxon>Weeksellaceae</taxon>
        <taxon>Chryseobacterium group</taxon>
        <taxon>Kaistella</taxon>
    </lineage>
</organism>
<reference evidence="1 2" key="1">
    <citation type="submission" date="2019-05" db="EMBL/GenBank/DDBJ databases">
        <title>Chryseobacterium sp. isolated from King George Island, maritime Antarctica.</title>
        <authorList>
            <person name="Peng X."/>
        </authorList>
    </citation>
    <scope>NUCLEOTIDE SEQUENCE [LARGE SCALE GENOMIC DNA]</scope>
    <source>
        <strain evidence="1 2">7-3A</strain>
    </source>
</reference>
<keyword evidence="2" id="KW-1185">Reference proteome</keyword>
<accession>A0A7M2Y9T7</accession>
<dbReference type="EMBL" id="CP040442">
    <property type="protein sequence ID" value="QOW10856.1"/>
    <property type="molecule type" value="Genomic_DNA"/>
</dbReference>
<dbReference type="RefSeq" id="WP_193811019.1">
    <property type="nucleotide sequence ID" value="NZ_CP040442.1"/>
</dbReference>
<sequence>MKSKKYFSKYYKGEKQPPQTLSQKGVFFWDYEKSFYKSNPNPTKEEFEEWLQDLLRNYLPYKMMSGPLQDEEQAIQQWKREYENS</sequence>
<evidence type="ECO:0000313" key="1">
    <source>
        <dbReference type="EMBL" id="QOW10856.1"/>
    </source>
</evidence>
<dbReference type="KEGG" id="kfa:Q73A0000_11060"/>